<feature type="region of interest" description="Disordered" evidence="1">
    <location>
        <begin position="130"/>
        <end position="191"/>
    </location>
</feature>
<feature type="compositionally biased region" description="Acidic residues" evidence="1">
    <location>
        <begin position="213"/>
        <end position="222"/>
    </location>
</feature>
<name>A0A0C9ZJE0_9AGAM</name>
<reference evidence="3" key="2">
    <citation type="submission" date="2015-01" db="EMBL/GenBank/DDBJ databases">
        <title>Evolutionary Origins and Diversification of the Mycorrhizal Mutualists.</title>
        <authorList>
            <consortium name="DOE Joint Genome Institute"/>
            <consortium name="Mycorrhizal Genomics Consortium"/>
            <person name="Kohler A."/>
            <person name="Kuo A."/>
            <person name="Nagy L.G."/>
            <person name="Floudas D."/>
            <person name="Copeland A."/>
            <person name="Barry K.W."/>
            <person name="Cichocki N."/>
            <person name="Veneault-Fourrey C."/>
            <person name="LaButti K."/>
            <person name="Lindquist E.A."/>
            <person name="Lipzen A."/>
            <person name="Lundell T."/>
            <person name="Morin E."/>
            <person name="Murat C."/>
            <person name="Riley R."/>
            <person name="Ohm R."/>
            <person name="Sun H."/>
            <person name="Tunlid A."/>
            <person name="Henrissat B."/>
            <person name="Grigoriev I.V."/>
            <person name="Hibbett D.S."/>
            <person name="Martin F."/>
        </authorList>
    </citation>
    <scope>NUCLEOTIDE SEQUENCE [LARGE SCALE GENOMIC DNA]</scope>
    <source>
        <strain evidence="3">441</strain>
    </source>
</reference>
<evidence type="ECO:0000256" key="1">
    <source>
        <dbReference type="SAM" id="MobiDB-lite"/>
    </source>
</evidence>
<evidence type="ECO:0000313" key="2">
    <source>
        <dbReference type="EMBL" id="KIK20058.1"/>
    </source>
</evidence>
<dbReference type="OrthoDB" id="3269759at2759"/>
<feature type="region of interest" description="Disordered" evidence="1">
    <location>
        <begin position="41"/>
        <end position="61"/>
    </location>
</feature>
<feature type="compositionally biased region" description="Basic and acidic residues" evidence="1">
    <location>
        <begin position="307"/>
        <end position="324"/>
    </location>
</feature>
<feature type="region of interest" description="Disordered" evidence="1">
    <location>
        <begin position="208"/>
        <end position="269"/>
    </location>
</feature>
<dbReference type="EMBL" id="KN833772">
    <property type="protein sequence ID" value="KIK20058.1"/>
    <property type="molecule type" value="Genomic_DNA"/>
</dbReference>
<sequence length="484" mass="53799">MDYLPELADNGQNWMNYGNSVLCAINDEGLMGFLVGSERRPTHPAELEGRGEGWTPQTDEERDEVTIWRTADQSWTQRNTTVNYTIVCRILDTIFSSMLHLKSPLEKWSYLENHFGQILRPASWLAAEQAMQQHHTASKQETARGAGQETCNSNSKSERSPGGHKDPTDSPSNCAETEAGHTKPESKVVDARHMEPYLLGVEVGTGDSKWLDESADTPEAPDEGSQCTSDRVEESQDLLESSSEALKPQGDLPDTTSEHAETKTGHAKHKTEVIDTWQVVDVLPMFEVGSTGQAWYDKHVKELKAPDERWDQPDTTSEHAETKTGHTKPQTEVVDARQVADILSKVEVGAVDSIQPDAHVNTLEAPDKGCQCASDKVKERWDLPGLSSKALKPEGVTTRQASGHSMEDVPRISFEEDQCTRMNSDEPILDIPDPPSTHTELPTLQIEYPTLWNESRTVGTELGDPSEESERSSQLRETEQPKPH</sequence>
<dbReference type="HOGENOM" id="CLU_044380_0_0_1"/>
<accession>A0A0C9ZJE0</accession>
<dbReference type="AlphaFoldDB" id="A0A0C9ZJE0"/>
<feature type="compositionally biased region" description="Basic and acidic residues" evidence="1">
    <location>
        <begin position="41"/>
        <end position="51"/>
    </location>
</feature>
<proteinExistence type="predicted"/>
<reference evidence="2 3" key="1">
    <citation type="submission" date="2014-04" db="EMBL/GenBank/DDBJ databases">
        <authorList>
            <consortium name="DOE Joint Genome Institute"/>
            <person name="Kuo A."/>
            <person name="Kohler A."/>
            <person name="Costa M.D."/>
            <person name="Nagy L.G."/>
            <person name="Floudas D."/>
            <person name="Copeland A."/>
            <person name="Barry K.W."/>
            <person name="Cichocki N."/>
            <person name="Veneault-Fourrey C."/>
            <person name="LaButti K."/>
            <person name="Lindquist E.A."/>
            <person name="Lipzen A."/>
            <person name="Lundell T."/>
            <person name="Morin E."/>
            <person name="Murat C."/>
            <person name="Sun H."/>
            <person name="Tunlid A."/>
            <person name="Henrissat B."/>
            <person name="Grigoriev I.V."/>
            <person name="Hibbett D.S."/>
            <person name="Martin F."/>
            <person name="Nordberg H.P."/>
            <person name="Cantor M.N."/>
            <person name="Hua S.X."/>
        </authorList>
    </citation>
    <scope>NUCLEOTIDE SEQUENCE [LARGE SCALE GENOMIC DNA]</scope>
    <source>
        <strain evidence="2 3">441</strain>
    </source>
</reference>
<gene>
    <name evidence="2" type="ORF">PISMIDRAFT_13233</name>
</gene>
<feature type="region of interest" description="Disordered" evidence="1">
    <location>
        <begin position="424"/>
        <end position="484"/>
    </location>
</feature>
<dbReference type="Proteomes" id="UP000054018">
    <property type="component" value="Unassembled WGS sequence"/>
</dbReference>
<feature type="compositionally biased region" description="Basic and acidic residues" evidence="1">
    <location>
        <begin position="156"/>
        <end position="168"/>
    </location>
</feature>
<evidence type="ECO:0000313" key="3">
    <source>
        <dbReference type="Proteomes" id="UP000054018"/>
    </source>
</evidence>
<organism evidence="2 3">
    <name type="scientific">Pisolithus microcarpus 441</name>
    <dbReference type="NCBI Taxonomy" id="765257"/>
    <lineage>
        <taxon>Eukaryota</taxon>
        <taxon>Fungi</taxon>
        <taxon>Dikarya</taxon>
        <taxon>Basidiomycota</taxon>
        <taxon>Agaricomycotina</taxon>
        <taxon>Agaricomycetes</taxon>
        <taxon>Agaricomycetidae</taxon>
        <taxon>Boletales</taxon>
        <taxon>Sclerodermatineae</taxon>
        <taxon>Pisolithaceae</taxon>
        <taxon>Pisolithus</taxon>
    </lineage>
</organism>
<feature type="compositionally biased region" description="Basic and acidic residues" evidence="1">
    <location>
        <begin position="468"/>
        <end position="484"/>
    </location>
</feature>
<protein>
    <submittedName>
        <fullName evidence="2">Uncharacterized protein</fullName>
    </submittedName>
</protein>
<feature type="region of interest" description="Disordered" evidence="1">
    <location>
        <begin position="307"/>
        <end position="329"/>
    </location>
</feature>
<feature type="compositionally biased region" description="Basic and acidic residues" evidence="1">
    <location>
        <begin position="178"/>
        <end position="191"/>
    </location>
</feature>
<keyword evidence="3" id="KW-1185">Reference proteome</keyword>